<evidence type="ECO:0000313" key="3">
    <source>
        <dbReference type="Proteomes" id="UP000018004"/>
    </source>
</evidence>
<dbReference type="PATRIC" id="fig|1341181.4.peg.3160"/>
<sequence length="84" mass="10135">MFIVEPLGLVGKPSNPVIVTFLLLYFALDYYNSKLYKGRFEEFKEKWGIEDKKNRKVGNRKIILFIIFSWGFIFINGWIYNRYQ</sequence>
<keyword evidence="3" id="KW-1185">Reference proteome</keyword>
<name>V6SHC6_9FLAO</name>
<organism evidence="2 3">
    <name type="scientific">Flavobacterium limnosediminis JC2902</name>
    <dbReference type="NCBI Taxonomy" id="1341181"/>
    <lineage>
        <taxon>Bacteria</taxon>
        <taxon>Pseudomonadati</taxon>
        <taxon>Bacteroidota</taxon>
        <taxon>Flavobacteriia</taxon>
        <taxon>Flavobacteriales</taxon>
        <taxon>Flavobacteriaceae</taxon>
        <taxon>Flavobacterium</taxon>
    </lineage>
</organism>
<comment type="caution">
    <text evidence="2">The sequence shown here is derived from an EMBL/GenBank/DDBJ whole genome shotgun (WGS) entry which is preliminary data.</text>
</comment>
<keyword evidence="1" id="KW-0472">Membrane</keyword>
<gene>
    <name evidence="2" type="ORF">FLJC2902T_32230</name>
</gene>
<reference evidence="2 3" key="1">
    <citation type="submission" date="2013-08" db="EMBL/GenBank/DDBJ databases">
        <title>Flavobacterium limnosediminis JC2902 genome sequencing.</title>
        <authorList>
            <person name="Lee K."/>
            <person name="Yi H."/>
            <person name="Park S."/>
            <person name="Chun J."/>
        </authorList>
    </citation>
    <scope>NUCLEOTIDE SEQUENCE [LARGE SCALE GENOMIC DNA]</scope>
    <source>
        <strain evidence="2 3">JC2902</strain>
    </source>
</reference>
<accession>V6SHC6</accession>
<proteinExistence type="predicted"/>
<feature type="transmembrane region" description="Helical" evidence="1">
    <location>
        <begin position="14"/>
        <end position="31"/>
    </location>
</feature>
<keyword evidence="1" id="KW-1133">Transmembrane helix</keyword>
<feature type="transmembrane region" description="Helical" evidence="1">
    <location>
        <begin position="62"/>
        <end position="80"/>
    </location>
</feature>
<protein>
    <submittedName>
        <fullName evidence="2">Uncharacterized protein</fullName>
    </submittedName>
</protein>
<dbReference type="EMBL" id="AVGG01000044">
    <property type="protein sequence ID" value="ESU23810.1"/>
    <property type="molecule type" value="Genomic_DNA"/>
</dbReference>
<evidence type="ECO:0000313" key="2">
    <source>
        <dbReference type="EMBL" id="ESU23810.1"/>
    </source>
</evidence>
<dbReference type="Proteomes" id="UP000018004">
    <property type="component" value="Unassembled WGS sequence"/>
</dbReference>
<keyword evidence="1" id="KW-0812">Transmembrane</keyword>
<evidence type="ECO:0000256" key="1">
    <source>
        <dbReference type="SAM" id="Phobius"/>
    </source>
</evidence>
<dbReference type="AlphaFoldDB" id="V6SHC6"/>